<gene>
    <name evidence="7" type="ORF">AB6A40_001925</name>
</gene>
<name>A0ABD6E6K9_9BILA</name>
<evidence type="ECO:0000256" key="2">
    <source>
        <dbReference type="ARBA" id="ARBA00012344"/>
    </source>
</evidence>
<dbReference type="PANTHER" id="PTHR12192:SF2">
    <property type="entry name" value="GLUTATHIONE-SPECIFIC GAMMA-GLUTAMYLCYCLOTRANSFERASE 2"/>
    <property type="match status" value="1"/>
</dbReference>
<evidence type="ECO:0000256" key="4">
    <source>
        <dbReference type="ARBA" id="ARBA00043195"/>
    </source>
</evidence>
<keyword evidence="8" id="KW-1185">Reference proteome</keyword>
<accession>A0ABD6E6K9</accession>
<keyword evidence="3" id="KW-0456">Lyase</keyword>
<dbReference type="InterPro" id="IPR006840">
    <property type="entry name" value="ChaC"/>
</dbReference>
<comment type="caution">
    <text evidence="7">The sequence shown here is derived from an EMBL/GenBank/DDBJ whole genome shotgun (WGS) entry which is preliminary data.</text>
</comment>
<evidence type="ECO:0000256" key="1">
    <source>
        <dbReference type="ARBA" id="ARBA00009662"/>
    </source>
</evidence>
<dbReference type="GO" id="GO:0061928">
    <property type="term" value="F:glutathione specific gamma-glutamylcyclotransferase activity"/>
    <property type="evidence" value="ECO:0007669"/>
    <property type="project" value="UniProtKB-EC"/>
</dbReference>
<protein>
    <recommendedName>
        <fullName evidence="2">glutathione-specific gamma-glutamylcyclotransferase</fullName>
        <ecNumber evidence="2">4.3.2.7</ecNumber>
    </recommendedName>
    <alternativeName>
        <fullName evidence="4">Cation transport regulator-like protein 2</fullName>
    </alternativeName>
</protein>
<evidence type="ECO:0000256" key="6">
    <source>
        <dbReference type="ARBA" id="ARBA00048073"/>
    </source>
</evidence>
<dbReference type="EC" id="4.3.2.7" evidence="2"/>
<dbReference type="Proteomes" id="UP001608902">
    <property type="component" value="Unassembled WGS sequence"/>
</dbReference>
<dbReference type="CDD" id="cd06661">
    <property type="entry name" value="GGCT_like"/>
    <property type="match status" value="1"/>
</dbReference>
<dbReference type="SUPFAM" id="SSF110857">
    <property type="entry name" value="Gamma-glutamyl cyclotransferase-like"/>
    <property type="match status" value="1"/>
</dbReference>
<evidence type="ECO:0000256" key="3">
    <source>
        <dbReference type="ARBA" id="ARBA00023239"/>
    </source>
</evidence>
<dbReference type="AlphaFoldDB" id="A0ABD6E6K9"/>
<dbReference type="InterPro" id="IPR013024">
    <property type="entry name" value="GGCT-like"/>
</dbReference>
<evidence type="ECO:0000313" key="8">
    <source>
        <dbReference type="Proteomes" id="UP001608902"/>
    </source>
</evidence>
<proteinExistence type="inferred from homology"/>
<comment type="catalytic activity">
    <reaction evidence="6">
        <text>glutathione = L-cysteinylglycine + 5-oxo-L-proline</text>
        <dbReference type="Rhea" id="RHEA:47724"/>
        <dbReference type="ChEBI" id="CHEBI:57925"/>
        <dbReference type="ChEBI" id="CHEBI:58402"/>
        <dbReference type="ChEBI" id="CHEBI:61694"/>
        <dbReference type="EC" id="4.3.2.7"/>
    </reaction>
</comment>
<organism evidence="7 8">
    <name type="scientific">Gnathostoma spinigerum</name>
    <dbReference type="NCBI Taxonomy" id="75299"/>
    <lineage>
        <taxon>Eukaryota</taxon>
        <taxon>Metazoa</taxon>
        <taxon>Ecdysozoa</taxon>
        <taxon>Nematoda</taxon>
        <taxon>Chromadorea</taxon>
        <taxon>Rhabditida</taxon>
        <taxon>Spirurina</taxon>
        <taxon>Gnathostomatomorpha</taxon>
        <taxon>Gnathostomatoidea</taxon>
        <taxon>Gnathostomatidae</taxon>
        <taxon>Gnathostoma</taxon>
    </lineage>
</organism>
<dbReference type="Gene3D" id="3.10.490.10">
    <property type="entry name" value="Gamma-glutamyl cyclotransferase-like"/>
    <property type="match status" value="1"/>
</dbReference>
<dbReference type="EMBL" id="JBGFUD010000777">
    <property type="protein sequence ID" value="MFH4975216.1"/>
    <property type="molecule type" value="Genomic_DNA"/>
</dbReference>
<reference evidence="7 8" key="1">
    <citation type="submission" date="2024-08" db="EMBL/GenBank/DDBJ databases">
        <title>Gnathostoma spinigerum genome.</title>
        <authorList>
            <person name="Gonzalez-Bertolin B."/>
            <person name="Monzon S."/>
            <person name="Zaballos A."/>
            <person name="Jimenez P."/>
            <person name="Dekumyoy P."/>
            <person name="Varona S."/>
            <person name="Cuesta I."/>
            <person name="Sumanam S."/>
            <person name="Adisakwattana P."/>
            <person name="Gasser R.B."/>
            <person name="Hernandez-Gonzalez A."/>
            <person name="Young N.D."/>
            <person name="Perteguer M.J."/>
        </authorList>
    </citation>
    <scope>NUCLEOTIDE SEQUENCE [LARGE SCALE GENOMIC DNA]</scope>
    <source>
        <strain evidence="7">AL3</strain>
        <tissue evidence="7">Liver</tissue>
    </source>
</reference>
<comment type="function">
    <text evidence="5">Catalyzes the cleavage of glutathione into 5-oxo-L-proline and a Cys-Gly dipeptide. Acts specifically on glutathione, but not on other gamma-glutamyl peptides.</text>
</comment>
<dbReference type="InterPro" id="IPR036568">
    <property type="entry name" value="GGCT-like_sf"/>
</dbReference>
<evidence type="ECO:0000256" key="5">
    <source>
        <dbReference type="ARBA" id="ARBA00045227"/>
    </source>
</evidence>
<comment type="similarity">
    <text evidence="1">Belongs to the gamma-glutamylcyclotransferase family. ChaC subfamily.</text>
</comment>
<dbReference type="Pfam" id="PF04752">
    <property type="entry name" value="ChaC"/>
    <property type="match status" value="1"/>
</dbReference>
<evidence type="ECO:0000313" key="7">
    <source>
        <dbReference type="EMBL" id="MFH4975216.1"/>
    </source>
</evidence>
<sequence>MTMWIFGYGSLLWYTDFPYETAVPGIVRGFSRRFWQLSPDHRGTPEKPGRTVTLVPDQEGSCWGLAYKVSDGHVGETVEYLNHREKAGYILRNVVFHPDDGSCPFTLSVYLASAGDNPYFTGPTDNGLIVNTILMSHGPSGSNLEYALKLADCVRRMAPFVKDDHLFTIEKKLIELCREKGIHDKVLDELGYCDTHRDLEN</sequence>
<dbReference type="PANTHER" id="PTHR12192">
    <property type="entry name" value="CATION TRANSPORT PROTEIN CHAC-RELATED"/>
    <property type="match status" value="1"/>
</dbReference>